<feature type="compositionally biased region" description="Basic and acidic residues" evidence="1">
    <location>
        <begin position="38"/>
        <end position="54"/>
    </location>
</feature>
<proteinExistence type="predicted"/>
<evidence type="ECO:0000313" key="2">
    <source>
        <dbReference type="EMBL" id="RXH12331.1"/>
    </source>
</evidence>
<dbReference type="EMBL" id="RDQZ01000013">
    <property type="protein sequence ID" value="RXH12331.1"/>
    <property type="molecule type" value="Genomic_DNA"/>
</dbReference>
<sequence length="69" mass="7855">MIDEKIARVKKLIEQREAIDAELASIFNMATTKRGRPRKESGSVEEGREERSEATQKLQTDILPQSRPS</sequence>
<keyword evidence="3" id="KW-1185">Reference proteome</keyword>
<evidence type="ECO:0008006" key="4">
    <source>
        <dbReference type="Google" id="ProtNLM"/>
    </source>
</evidence>
<reference evidence="2 3" key="1">
    <citation type="submission" date="2018-10" db="EMBL/GenBank/DDBJ databases">
        <title>Bradyrhizobium sp. nov., effective nodules isolated from peanut in China.</title>
        <authorList>
            <person name="Li Y."/>
        </authorList>
    </citation>
    <scope>NUCLEOTIDE SEQUENCE [LARGE SCALE GENOMIC DNA]</scope>
    <source>
        <strain evidence="2 3">CCBAU 53426</strain>
    </source>
</reference>
<feature type="compositionally biased region" description="Polar residues" evidence="1">
    <location>
        <begin position="55"/>
        <end position="69"/>
    </location>
</feature>
<evidence type="ECO:0000256" key="1">
    <source>
        <dbReference type="SAM" id="MobiDB-lite"/>
    </source>
</evidence>
<name>A0ABY0E7U6_9BRAD</name>
<dbReference type="Proteomes" id="UP000290401">
    <property type="component" value="Unassembled WGS sequence"/>
</dbReference>
<evidence type="ECO:0000313" key="3">
    <source>
        <dbReference type="Proteomes" id="UP000290401"/>
    </source>
</evidence>
<comment type="caution">
    <text evidence="2">The sequence shown here is derived from an EMBL/GenBank/DDBJ whole genome shotgun (WGS) entry which is preliminary data.</text>
</comment>
<protein>
    <recommendedName>
        <fullName evidence="4">IS66 family transposase</fullName>
    </recommendedName>
</protein>
<organism evidence="2 3">
    <name type="scientific">Bradyrhizobium guangzhouense</name>
    <dbReference type="NCBI Taxonomy" id="1325095"/>
    <lineage>
        <taxon>Bacteria</taxon>
        <taxon>Pseudomonadati</taxon>
        <taxon>Pseudomonadota</taxon>
        <taxon>Alphaproteobacteria</taxon>
        <taxon>Hyphomicrobiales</taxon>
        <taxon>Nitrobacteraceae</taxon>
        <taxon>Bradyrhizobium</taxon>
    </lineage>
</organism>
<feature type="region of interest" description="Disordered" evidence="1">
    <location>
        <begin position="32"/>
        <end position="69"/>
    </location>
</feature>
<accession>A0ABY0E7U6</accession>
<dbReference type="RefSeq" id="WP_128958273.1">
    <property type="nucleotide sequence ID" value="NZ_RDQZ01000013.1"/>
</dbReference>
<gene>
    <name evidence="2" type="ORF">EAS56_17640</name>
</gene>